<dbReference type="Pfam" id="PF00583">
    <property type="entry name" value="Acetyltransf_1"/>
    <property type="match status" value="1"/>
</dbReference>
<dbReference type="CDD" id="cd04301">
    <property type="entry name" value="NAT_SF"/>
    <property type="match status" value="1"/>
</dbReference>
<organism evidence="2">
    <name type="scientific">Caldilineaceae bacterium SB0675_bin_29</name>
    <dbReference type="NCBI Taxonomy" id="2605266"/>
    <lineage>
        <taxon>Bacteria</taxon>
        <taxon>Bacillati</taxon>
        <taxon>Chloroflexota</taxon>
        <taxon>Caldilineae</taxon>
        <taxon>Caldilineales</taxon>
        <taxon>Caldilineaceae</taxon>
    </lineage>
</organism>
<name>A0A6B1FYY4_9CHLR</name>
<dbReference type="SUPFAM" id="SSF55729">
    <property type="entry name" value="Acyl-CoA N-acyltransferases (Nat)"/>
    <property type="match status" value="1"/>
</dbReference>
<keyword evidence="2" id="KW-0808">Transferase</keyword>
<dbReference type="EMBL" id="VYDA01000195">
    <property type="protein sequence ID" value="MYH61151.1"/>
    <property type="molecule type" value="Genomic_DNA"/>
</dbReference>
<evidence type="ECO:0000259" key="1">
    <source>
        <dbReference type="PROSITE" id="PS51186"/>
    </source>
</evidence>
<dbReference type="InterPro" id="IPR000182">
    <property type="entry name" value="GNAT_dom"/>
</dbReference>
<feature type="domain" description="N-acetyltransferase" evidence="1">
    <location>
        <begin position="133"/>
        <end position="298"/>
    </location>
</feature>
<proteinExistence type="predicted"/>
<comment type="caution">
    <text evidence="2">The sequence shown here is derived from an EMBL/GenBank/DDBJ whole genome shotgun (WGS) entry which is preliminary data.</text>
</comment>
<dbReference type="InterPro" id="IPR016181">
    <property type="entry name" value="Acyl_CoA_acyltransferase"/>
</dbReference>
<protein>
    <submittedName>
        <fullName evidence="2">GNAT family N-acetyltransferase</fullName>
    </submittedName>
</protein>
<accession>A0A6B1FYY4</accession>
<dbReference type="Gene3D" id="3.40.630.30">
    <property type="match status" value="1"/>
</dbReference>
<evidence type="ECO:0000313" key="2">
    <source>
        <dbReference type="EMBL" id="MYH61151.1"/>
    </source>
</evidence>
<reference evidence="2" key="1">
    <citation type="submission" date="2019-09" db="EMBL/GenBank/DDBJ databases">
        <title>Characterisation of the sponge microbiome using genome-centric metagenomics.</title>
        <authorList>
            <person name="Engelberts J.P."/>
            <person name="Robbins S.J."/>
            <person name="De Goeij J.M."/>
            <person name="Aranda M."/>
            <person name="Bell S.C."/>
            <person name="Webster N.S."/>
        </authorList>
    </citation>
    <scope>NUCLEOTIDE SEQUENCE</scope>
    <source>
        <strain evidence="2">SB0675_bin_29</strain>
    </source>
</reference>
<dbReference type="GO" id="GO:0016747">
    <property type="term" value="F:acyltransferase activity, transferring groups other than amino-acyl groups"/>
    <property type="evidence" value="ECO:0007669"/>
    <property type="project" value="InterPro"/>
</dbReference>
<gene>
    <name evidence="2" type="ORF">F4148_05140</name>
</gene>
<dbReference type="AlphaFoldDB" id="A0A6B1FYY4"/>
<sequence length="305" mass="32879">MKNCSGKNRPEMRNAHAVDAPVLDILSQDPVWAAYAIADLRPDLARHCRWRVAPDASGLALLYFGLVPPVLLTAGSPAGVAAALTGADLPEELFLSILPSHLPAVEQHYQQVVPQKMVRMVLTQGRQVPAPGQPVRRLARTDECRLKALYRHGGDYAPDAFDPCQLEDGYFFGIENGDGTLAAAGGTHVAFRTESPSPTTANSNPSRYLSPVDATVSQGVAAIGNIYTRPDCRGMGYGSAVTSSISRALQEDGFRVIVLNVDEQNLVARSIYEKLGFDVHCLFFEGLARKVRLPTIANSGRLASI</sequence>
<dbReference type="PROSITE" id="PS51186">
    <property type="entry name" value="GNAT"/>
    <property type="match status" value="1"/>
</dbReference>